<proteinExistence type="predicted"/>
<keyword evidence="1" id="KW-0472">Membrane</keyword>
<keyword evidence="1" id="KW-0812">Transmembrane</keyword>
<feature type="non-terminal residue" evidence="2">
    <location>
        <position position="122"/>
    </location>
</feature>
<organism evidence="2">
    <name type="scientific">Iconisemion striatum</name>
    <dbReference type="NCBI Taxonomy" id="60296"/>
    <lineage>
        <taxon>Eukaryota</taxon>
        <taxon>Metazoa</taxon>
        <taxon>Chordata</taxon>
        <taxon>Craniata</taxon>
        <taxon>Vertebrata</taxon>
        <taxon>Euteleostomi</taxon>
        <taxon>Actinopterygii</taxon>
        <taxon>Neopterygii</taxon>
        <taxon>Teleostei</taxon>
        <taxon>Neoteleostei</taxon>
        <taxon>Acanthomorphata</taxon>
        <taxon>Ovalentaria</taxon>
        <taxon>Atherinomorphae</taxon>
        <taxon>Cyprinodontiformes</taxon>
        <taxon>Nothobranchiidae</taxon>
        <taxon>Iconisemion</taxon>
    </lineage>
</organism>
<dbReference type="EMBL" id="HADX01001961">
    <property type="protein sequence ID" value="SBP24193.1"/>
    <property type="molecule type" value="Transcribed_RNA"/>
</dbReference>
<evidence type="ECO:0000256" key="1">
    <source>
        <dbReference type="SAM" id="Phobius"/>
    </source>
</evidence>
<reference evidence="2" key="1">
    <citation type="submission" date="2016-05" db="EMBL/GenBank/DDBJ databases">
        <authorList>
            <person name="Lavstsen T."/>
            <person name="Jespersen J.S."/>
        </authorList>
    </citation>
    <scope>NUCLEOTIDE SEQUENCE</scope>
    <source>
        <tissue evidence="2">Brain</tissue>
    </source>
</reference>
<feature type="transmembrane region" description="Helical" evidence="1">
    <location>
        <begin position="85"/>
        <end position="104"/>
    </location>
</feature>
<name>A0A1A7Y1P0_9TELE</name>
<evidence type="ECO:0000313" key="2">
    <source>
        <dbReference type="EMBL" id="SBP24193.1"/>
    </source>
</evidence>
<keyword evidence="1" id="KW-1133">Transmembrane helix</keyword>
<protein>
    <submittedName>
        <fullName evidence="2">Wiskott-Aldrich syndrome-like b</fullName>
    </submittedName>
</protein>
<dbReference type="AlphaFoldDB" id="A0A1A7Y1P0"/>
<feature type="non-terminal residue" evidence="2">
    <location>
        <position position="1"/>
    </location>
</feature>
<accession>A0A1A7Y1P0</accession>
<gene>
    <name evidence="2" type="primary">WASLB</name>
</gene>
<reference evidence="2" key="2">
    <citation type="submission" date="2016-06" db="EMBL/GenBank/DDBJ databases">
        <title>The genome of a short-lived fish provides insights into sex chromosome evolution and the genetic control of aging.</title>
        <authorList>
            <person name="Reichwald K."/>
            <person name="Felder M."/>
            <person name="Petzold A."/>
            <person name="Koch P."/>
            <person name="Groth M."/>
            <person name="Platzer M."/>
        </authorList>
    </citation>
    <scope>NUCLEOTIDE SEQUENCE</scope>
    <source>
        <tissue evidence="2">Brain</tissue>
    </source>
</reference>
<feature type="transmembrane region" description="Helical" evidence="1">
    <location>
        <begin position="33"/>
        <end position="54"/>
    </location>
</feature>
<sequence length="122" mass="13607">SSSLVPVQLACSVRLSIVGTKGLVHHVGSWSKHLFLVTVASVVQLLMTSPPVLWWVRSHRVLRLHLLVCDFGLVFSWSFQCPRLLSFLCHCLLVSSLLWLCVMVSTTGSHGPAISWPPYCWP</sequence>